<sequence>MSNGTACPPLKPSPEPLTILQIITVPLNSFLMGICFEACTVAFFKSSKRLIDVLQDRTESPFLTSLIVLFNLGAMISFIFSILIWIPLTESTCVPVDWFSVFIWHFYFIVFNIFVLYKSYIVTDKSQIYLVVAILAFFYRIAWTIVDLMWTGGSWDPIAGVCNYYYSEVTGFHYTIADIICDVVATAGSVTMFLKPENRVLEYQSLWFQLMKENVLRSVITLMVNPVVVVMNNAHLDANTMTLVYTAQNYTYVRMMNLEMYFKDQRNSVMLQSRVSNVSAHLNSTGKRSSVVNNEYNPPSRTIIHRNN</sequence>
<evidence type="ECO:0000313" key="4">
    <source>
        <dbReference type="Proteomes" id="UP000193642"/>
    </source>
</evidence>
<feature type="transmembrane region" description="Helical" evidence="2">
    <location>
        <begin position="19"/>
        <end position="44"/>
    </location>
</feature>
<evidence type="ECO:0000256" key="2">
    <source>
        <dbReference type="SAM" id="Phobius"/>
    </source>
</evidence>
<feature type="transmembrane region" description="Helical" evidence="2">
    <location>
        <begin position="171"/>
        <end position="194"/>
    </location>
</feature>
<dbReference type="AlphaFoldDB" id="A0A1Y2B763"/>
<feature type="compositionally biased region" description="Polar residues" evidence="1">
    <location>
        <begin position="284"/>
        <end position="302"/>
    </location>
</feature>
<organism evidence="3 4">
    <name type="scientific">Rhizoclosmatium globosum</name>
    <dbReference type="NCBI Taxonomy" id="329046"/>
    <lineage>
        <taxon>Eukaryota</taxon>
        <taxon>Fungi</taxon>
        <taxon>Fungi incertae sedis</taxon>
        <taxon>Chytridiomycota</taxon>
        <taxon>Chytridiomycota incertae sedis</taxon>
        <taxon>Chytridiomycetes</taxon>
        <taxon>Chytridiales</taxon>
        <taxon>Chytriomycetaceae</taxon>
        <taxon>Rhizoclosmatium</taxon>
    </lineage>
</organism>
<evidence type="ECO:0000313" key="3">
    <source>
        <dbReference type="EMBL" id="ORY30679.1"/>
    </source>
</evidence>
<reference evidence="3 4" key="1">
    <citation type="submission" date="2016-07" db="EMBL/GenBank/DDBJ databases">
        <title>Pervasive Adenine N6-methylation of Active Genes in Fungi.</title>
        <authorList>
            <consortium name="DOE Joint Genome Institute"/>
            <person name="Mondo S.J."/>
            <person name="Dannebaum R.O."/>
            <person name="Kuo R.C."/>
            <person name="Labutti K."/>
            <person name="Haridas S."/>
            <person name="Kuo A."/>
            <person name="Salamov A."/>
            <person name="Ahrendt S.R."/>
            <person name="Lipzen A."/>
            <person name="Sullivan W."/>
            <person name="Andreopoulos W.B."/>
            <person name="Clum A."/>
            <person name="Lindquist E."/>
            <person name="Daum C."/>
            <person name="Ramamoorthy G.K."/>
            <person name="Gryganskyi A."/>
            <person name="Culley D."/>
            <person name="Magnuson J.K."/>
            <person name="James T.Y."/>
            <person name="O'Malley M.A."/>
            <person name="Stajich J.E."/>
            <person name="Spatafora J.W."/>
            <person name="Visel A."/>
            <person name="Grigoriev I.V."/>
        </authorList>
    </citation>
    <scope>NUCLEOTIDE SEQUENCE [LARGE SCALE GENOMIC DNA]</scope>
    <source>
        <strain evidence="3 4">JEL800</strain>
    </source>
</reference>
<proteinExistence type="predicted"/>
<dbReference type="OrthoDB" id="2142043at2759"/>
<keyword evidence="4" id="KW-1185">Reference proteome</keyword>
<keyword evidence="2" id="KW-0472">Membrane</keyword>
<feature type="transmembrane region" description="Helical" evidence="2">
    <location>
        <begin position="98"/>
        <end position="117"/>
    </location>
</feature>
<evidence type="ECO:0000256" key="1">
    <source>
        <dbReference type="SAM" id="MobiDB-lite"/>
    </source>
</evidence>
<keyword evidence="2" id="KW-1133">Transmembrane helix</keyword>
<name>A0A1Y2B763_9FUNG</name>
<feature type="transmembrane region" description="Helical" evidence="2">
    <location>
        <begin position="65"/>
        <end position="86"/>
    </location>
</feature>
<evidence type="ECO:0008006" key="5">
    <source>
        <dbReference type="Google" id="ProtNLM"/>
    </source>
</evidence>
<comment type="caution">
    <text evidence="3">The sequence shown here is derived from an EMBL/GenBank/DDBJ whole genome shotgun (WGS) entry which is preliminary data.</text>
</comment>
<feature type="region of interest" description="Disordered" evidence="1">
    <location>
        <begin position="284"/>
        <end position="308"/>
    </location>
</feature>
<protein>
    <recommendedName>
        <fullName evidence="5">7TM GPCR serpentine receptor class x (Srx) domain-containing protein</fullName>
    </recommendedName>
</protein>
<keyword evidence="2" id="KW-0812">Transmembrane</keyword>
<dbReference type="EMBL" id="MCGO01000081">
    <property type="protein sequence ID" value="ORY30679.1"/>
    <property type="molecule type" value="Genomic_DNA"/>
</dbReference>
<accession>A0A1Y2B763</accession>
<dbReference type="Proteomes" id="UP000193642">
    <property type="component" value="Unassembled WGS sequence"/>
</dbReference>
<feature type="transmembrane region" description="Helical" evidence="2">
    <location>
        <begin position="129"/>
        <end position="151"/>
    </location>
</feature>
<gene>
    <name evidence="3" type="ORF">BCR33DRAFT_724224</name>
</gene>